<dbReference type="GO" id="GO:0016987">
    <property type="term" value="F:sigma factor activity"/>
    <property type="evidence" value="ECO:0007669"/>
    <property type="project" value="UniProtKB-KW"/>
</dbReference>
<dbReference type="Gene3D" id="1.10.10.10">
    <property type="entry name" value="Winged helix-like DNA-binding domain superfamily/Winged helix DNA-binding domain"/>
    <property type="match status" value="1"/>
</dbReference>
<evidence type="ECO:0000256" key="4">
    <source>
        <dbReference type="ARBA" id="ARBA00023163"/>
    </source>
</evidence>
<evidence type="ECO:0000256" key="2">
    <source>
        <dbReference type="ARBA" id="ARBA00023015"/>
    </source>
</evidence>
<evidence type="ECO:0000313" key="7">
    <source>
        <dbReference type="EMBL" id="MPM41991.1"/>
    </source>
</evidence>
<evidence type="ECO:0000256" key="3">
    <source>
        <dbReference type="ARBA" id="ARBA00023082"/>
    </source>
</evidence>
<gene>
    <name evidence="7" type="primary">sigW_66</name>
    <name evidence="7" type="ORF">SDC9_88653</name>
</gene>
<reference evidence="7" key="1">
    <citation type="submission" date="2019-08" db="EMBL/GenBank/DDBJ databases">
        <authorList>
            <person name="Kucharzyk K."/>
            <person name="Murdoch R.W."/>
            <person name="Higgins S."/>
            <person name="Loffler F."/>
        </authorList>
    </citation>
    <scope>NUCLEOTIDE SEQUENCE</scope>
</reference>
<dbReference type="InterPro" id="IPR036388">
    <property type="entry name" value="WH-like_DNA-bd_sf"/>
</dbReference>
<dbReference type="PANTHER" id="PTHR43133">
    <property type="entry name" value="RNA POLYMERASE ECF-TYPE SIGMA FACTO"/>
    <property type="match status" value="1"/>
</dbReference>
<dbReference type="PANTHER" id="PTHR43133:SF60">
    <property type="entry name" value="RNA POLYMERASE SIGMA FACTOR SIGV"/>
    <property type="match status" value="1"/>
</dbReference>
<dbReference type="SUPFAM" id="SSF88659">
    <property type="entry name" value="Sigma3 and sigma4 domains of RNA polymerase sigma factors"/>
    <property type="match status" value="1"/>
</dbReference>
<dbReference type="Pfam" id="PF08281">
    <property type="entry name" value="Sigma70_r4_2"/>
    <property type="match status" value="1"/>
</dbReference>
<sequence>MVGMKSDMLLEDIRLVDKVLQGDIESFNNLVNKYEFMILKFVYNMIKQKEAAEDITQEVFITIYNKLEMYDKKHSFSNWILQISKNKTIDYIRKNKKVYEGNIDEAYDLSSQDMSPEESAEYREVKDSVKEYIKTLEDTDRQILMLRYSENLTFTDIAEILGLTESTAKRRYYKIRENYKSFSKK</sequence>
<keyword evidence="3" id="KW-0731">Sigma factor</keyword>
<dbReference type="InterPro" id="IPR013325">
    <property type="entry name" value="RNA_pol_sigma_r2"/>
</dbReference>
<feature type="domain" description="RNA polymerase sigma-70 region 2" evidence="5">
    <location>
        <begin position="30"/>
        <end position="97"/>
    </location>
</feature>
<keyword evidence="2" id="KW-0805">Transcription regulation</keyword>
<comment type="similarity">
    <text evidence="1">Belongs to the sigma-70 factor family. ECF subfamily.</text>
</comment>
<evidence type="ECO:0000259" key="6">
    <source>
        <dbReference type="Pfam" id="PF08281"/>
    </source>
</evidence>
<keyword evidence="4" id="KW-0804">Transcription</keyword>
<dbReference type="InterPro" id="IPR013324">
    <property type="entry name" value="RNA_pol_sigma_r3/r4-like"/>
</dbReference>
<dbReference type="InterPro" id="IPR013249">
    <property type="entry name" value="RNA_pol_sigma70_r4_t2"/>
</dbReference>
<dbReference type="GO" id="GO:0003677">
    <property type="term" value="F:DNA binding"/>
    <property type="evidence" value="ECO:0007669"/>
    <property type="project" value="InterPro"/>
</dbReference>
<accession>A0A644ZQ38</accession>
<protein>
    <submittedName>
        <fullName evidence="7">ECF RNA polymerase sigma factor SigW</fullName>
    </submittedName>
</protein>
<dbReference type="EMBL" id="VSSQ01009563">
    <property type="protein sequence ID" value="MPM41991.1"/>
    <property type="molecule type" value="Genomic_DNA"/>
</dbReference>
<dbReference type="InterPro" id="IPR014284">
    <property type="entry name" value="RNA_pol_sigma-70_dom"/>
</dbReference>
<dbReference type="SUPFAM" id="SSF88946">
    <property type="entry name" value="Sigma2 domain of RNA polymerase sigma factors"/>
    <property type="match status" value="1"/>
</dbReference>
<name>A0A644ZQ38_9ZZZZ</name>
<dbReference type="Gene3D" id="1.10.1740.10">
    <property type="match status" value="1"/>
</dbReference>
<comment type="caution">
    <text evidence="7">The sequence shown here is derived from an EMBL/GenBank/DDBJ whole genome shotgun (WGS) entry which is preliminary data.</text>
</comment>
<proteinExistence type="inferred from homology"/>
<dbReference type="Pfam" id="PF04542">
    <property type="entry name" value="Sigma70_r2"/>
    <property type="match status" value="1"/>
</dbReference>
<dbReference type="NCBIfam" id="TIGR02937">
    <property type="entry name" value="sigma70-ECF"/>
    <property type="match status" value="1"/>
</dbReference>
<evidence type="ECO:0000259" key="5">
    <source>
        <dbReference type="Pfam" id="PF04542"/>
    </source>
</evidence>
<dbReference type="CDD" id="cd06171">
    <property type="entry name" value="Sigma70_r4"/>
    <property type="match status" value="1"/>
</dbReference>
<feature type="domain" description="RNA polymerase sigma factor 70 region 4 type 2" evidence="6">
    <location>
        <begin position="128"/>
        <end position="177"/>
    </location>
</feature>
<dbReference type="InterPro" id="IPR039425">
    <property type="entry name" value="RNA_pol_sigma-70-like"/>
</dbReference>
<dbReference type="AlphaFoldDB" id="A0A644ZQ38"/>
<dbReference type="InterPro" id="IPR007627">
    <property type="entry name" value="RNA_pol_sigma70_r2"/>
</dbReference>
<dbReference type="GO" id="GO:0006352">
    <property type="term" value="P:DNA-templated transcription initiation"/>
    <property type="evidence" value="ECO:0007669"/>
    <property type="project" value="InterPro"/>
</dbReference>
<evidence type="ECO:0000256" key="1">
    <source>
        <dbReference type="ARBA" id="ARBA00010641"/>
    </source>
</evidence>
<organism evidence="7">
    <name type="scientific">bioreactor metagenome</name>
    <dbReference type="NCBI Taxonomy" id="1076179"/>
    <lineage>
        <taxon>unclassified sequences</taxon>
        <taxon>metagenomes</taxon>
        <taxon>ecological metagenomes</taxon>
    </lineage>
</organism>